<name>M6FWI4_9LEPT</name>
<dbReference type="EMBL" id="AFJM02000056">
    <property type="protein sequence ID" value="EMM71161.1"/>
    <property type="molecule type" value="Genomic_DNA"/>
</dbReference>
<protein>
    <submittedName>
        <fullName evidence="1">Uncharacterized protein</fullName>
    </submittedName>
</protein>
<organism evidence="1 2">
    <name type="scientific">Leptospira weilii str. 2006001855</name>
    <dbReference type="NCBI Taxonomy" id="996804"/>
    <lineage>
        <taxon>Bacteria</taxon>
        <taxon>Pseudomonadati</taxon>
        <taxon>Spirochaetota</taxon>
        <taxon>Spirochaetia</taxon>
        <taxon>Leptospirales</taxon>
        <taxon>Leptospiraceae</taxon>
        <taxon>Leptospira</taxon>
    </lineage>
</organism>
<proteinExistence type="predicted"/>
<evidence type="ECO:0000313" key="1">
    <source>
        <dbReference type="EMBL" id="EMM71161.1"/>
    </source>
</evidence>
<reference evidence="1 2" key="1">
    <citation type="submission" date="2013-01" db="EMBL/GenBank/DDBJ databases">
        <authorList>
            <person name="Harkins D.M."/>
            <person name="Durkin A.S."/>
            <person name="Brinkac L.M."/>
            <person name="Haft D.H."/>
            <person name="Selengut J.D."/>
            <person name="Sanka R."/>
            <person name="DePew J."/>
            <person name="Purushe J."/>
            <person name="Hospenthal D.R."/>
            <person name="Murray C.K."/>
            <person name="Pimentel G."/>
            <person name="Wasfy M."/>
            <person name="Vinetz J.M."/>
            <person name="Sutton G.G."/>
            <person name="Nierman W.C."/>
            <person name="Fouts D.E."/>
        </authorList>
    </citation>
    <scope>NUCLEOTIDE SEQUENCE [LARGE SCALE GENOMIC DNA]</scope>
    <source>
        <strain evidence="1 2">2006001855</strain>
    </source>
</reference>
<gene>
    <name evidence="1" type="ORF">LEP1GSC038_2327</name>
</gene>
<dbReference type="Proteomes" id="UP000012101">
    <property type="component" value="Unassembled WGS sequence"/>
</dbReference>
<comment type="caution">
    <text evidence="1">The sequence shown here is derived from an EMBL/GenBank/DDBJ whole genome shotgun (WGS) entry which is preliminary data.</text>
</comment>
<dbReference type="AlphaFoldDB" id="M6FWI4"/>
<evidence type="ECO:0000313" key="2">
    <source>
        <dbReference type="Proteomes" id="UP000012101"/>
    </source>
</evidence>
<accession>M6FWI4</accession>
<sequence>MGEAGNVTETTKKELTAEVKRLIFAKEKINFYEIDLRDSETMELHVESSIREVHGAQAKI</sequence>